<dbReference type="EMBL" id="JABFUD020000012">
    <property type="protein sequence ID" value="KAI5073006.1"/>
    <property type="molecule type" value="Genomic_DNA"/>
</dbReference>
<proteinExistence type="predicted"/>
<organism evidence="2 3">
    <name type="scientific">Adiantum capillus-veneris</name>
    <name type="common">Maidenhair fern</name>
    <dbReference type="NCBI Taxonomy" id="13818"/>
    <lineage>
        <taxon>Eukaryota</taxon>
        <taxon>Viridiplantae</taxon>
        <taxon>Streptophyta</taxon>
        <taxon>Embryophyta</taxon>
        <taxon>Tracheophyta</taxon>
        <taxon>Polypodiopsida</taxon>
        <taxon>Polypodiidae</taxon>
        <taxon>Polypodiales</taxon>
        <taxon>Pteridineae</taxon>
        <taxon>Pteridaceae</taxon>
        <taxon>Vittarioideae</taxon>
        <taxon>Adiantum</taxon>
    </lineage>
</organism>
<name>A0A9D4USH9_ADICA</name>
<sequence>MSNTSAKLLKASTKSSIVRRDSSSSATSTTSSSASSTSRSSSSSSTKSSPFSSWERAAAKSLPALMAIHKENKRFVSRSEDITFCHWPDHALQSELPYLLALA</sequence>
<gene>
    <name evidence="2" type="ORF">GOP47_0013112</name>
</gene>
<dbReference type="Proteomes" id="UP000886520">
    <property type="component" value="Chromosome 12"/>
</dbReference>
<keyword evidence="3" id="KW-1185">Reference proteome</keyword>
<feature type="region of interest" description="Disordered" evidence="1">
    <location>
        <begin position="1"/>
        <end position="53"/>
    </location>
</feature>
<protein>
    <submittedName>
        <fullName evidence="2">Uncharacterized protein</fullName>
    </submittedName>
</protein>
<evidence type="ECO:0000313" key="2">
    <source>
        <dbReference type="EMBL" id="KAI5073006.1"/>
    </source>
</evidence>
<dbReference type="AlphaFoldDB" id="A0A9D4USH9"/>
<reference evidence="2" key="1">
    <citation type="submission" date="2021-01" db="EMBL/GenBank/DDBJ databases">
        <title>Adiantum capillus-veneris genome.</title>
        <authorList>
            <person name="Fang Y."/>
            <person name="Liao Q."/>
        </authorList>
    </citation>
    <scope>NUCLEOTIDE SEQUENCE</scope>
    <source>
        <strain evidence="2">H3</strain>
        <tissue evidence="2">Leaf</tissue>
    </source>
</reference>
<evidence type="ECO:0000256" key="1">
    <source>
        <dbReference type="SAM" id="MobiDB-lite"/>
    </source>
</evidence>
<feature type="compositionally biased region" description="Low complexity" evidence="1">
    <location>
        <begin position="1"/>
        <end position="16"/>
    </location>
</feature>
<accession>A0A9D4USH9</accession>
<comment type="caution">
    <text evidence="2">The sequence shown here is derived from an EMBL/GenBank/DDBJ whole genome shotgun (WGS) entry which is preliminary data.</text>
</comment>
<evidence type="ECO:0000313" key="3">
    <source>
        <dbReference type="Proteomes" id="UP000886520"/>
    </source>
</evidence>
<feature type="compositionally biased region" description="Low complexity" evidence="1">
    <location>
        <begin position="23"/>
        <end position="53"/>
    </location>
</feature>